<dbReference type="Proteomes" id="UP000199649">
    <property type="component" value="Chromosome I"/>
</dbReference>
<accession>A0A1H1R9X0</accession>
<gene>
    <name evidence="2" type="ORF">SAMN04489719_2059</name>
</gene>
<dbReference type="SUPFAM" id="SSF140453">
    <property type="entry name" value="EsxAB dimer-like"/>
    <property type="match status" value="1"/>
</dbReference>
<keyword evidence="3" id="KW-1185">Reference proteome</keyword>
<evidence type="ECO:0000313" key="2">
    <source>
        <dbReference type="EMBL" id="SDS32493.1"/>
    </source>
</evidence>
<dbReference type="Pfam" id="PF06013">
    <property type="entry name" value="WXG100"/>
    <property type="match status" value="1"/>
</dbReference>
<dbReference type="NCBIfam" id="TIGR03930">
    <property type="entry name" value="WXG100_ESAT6"/>
    <property type="match status" value="1"/>
</dbReference>
<protein>
    <recommendedName>
        <fullName evidence="1">ESAT-6-like protein</fullName>
    </recommendedName>
</protein>
<name>A0A1H1R9X0_9MICO</name>
<dbReference type="RefSeq" id="WP_092666921.1">
    <property type="nucleotide sequence ID" value="NZ_LT629734.1"/>
</dbReference>
<dbReference type="Gene3D" id="1.10.287.1060">
    <property type="entry name" value="ESAT-6-like"/>
    <property type="match status" value="1"/>
</dbReference>
<proteinExistence type="inferred from homology"/>
<sequence>MSRYVVDADAIHGAHVAVRGTASRVQSEVTAMHSQLQALQDSWSGQASVAFQGVVQDWRATQLRVEESLAAINEALAHAGRTYDEVEQGNLRMFAA</sequence>
<evidence type="ECO:0000256" key="1">
    <source>
        <dbReference type="RuleBase" id="RU362001"/>
    </source>
</evidence>
<comment type="similarity">
    <text evidence="1">Belongs to the WXG100 family.</text>
</comment>
<evidence type="ECO:0000313" key="3">
    <source>
        <dbReference type="Proteomes" id="UP000199649"/>
    </source>
</evidence>
<organism evidence="2 3">
    <name type="scientific">Agrococcus carbonis</name>
    <dbReference type="NCBI Taxonomy" id="684552"/>
    <lineage>
        <taxon>Bacteria</taxon>
        <taxon>Bacillati</taxon>
        <taxon>Actinomycetota</taxon>
        <taxon>Actinomycetes</taxon>
        <taxon>Micrococcales</taxon>
        <taxon>Microbacteriaceae</taxon>
        <taxon>Agrococcus</taxon>
    </lineage>
</organism>
<dbReference type="EMBL" id="LT629734">
    <property type="protein sequence ID" value="SDS32493.1"/>
    <property type="molecule type" value="Genomic_DNA"/>
</dbReference>
<dbReference type="InterPro" id="IPR036689">
    <property type="entry name" value="ESAT-6-like_sf"/>
</dbReference>
<dbReference type="InterPro" id="IPR010310">
    <property type="entry name" value="T7SS_ESAT-6-like"/>
</dbReference>
<dbReference type="OrthoDB" id="4231069at2"/>
<dbReference type="STRING" id="684552.SAMN04489719_2059"/>
<reference evidence="3" key="1">
    <citation type="submission" date="2016-10" db="EMBL/GenBank/DDBJ databases">
        <authorList>
            <person name="Varghese N."/>
            <person name="Submissions S."/>
        </authorList>
    </citation>
    <scope>NUCLEOTIDE SEQUENCE [LARGE SCALE GENOMIC DNA]</scope>
    <source>
        <strain evidence="3">DSM 22965</strain>
    </source>
</reference>
<dbReference type="AlphaFoldDB" id="A0A1H1R9X0"/>